<evidence type="ECO:0000313" key="2">
    <source>
        <dbReference type="Proteomes" id="UP000275408"/>
    </source>
</evidence>
<dbReference type="Proteomes" id="UP000275408">
    <property type="component" value="Unassembled WGS sequence"/>
</dbReference>
<sequence length="191" mass="21947">MVTCPKCIVQCGVPSCLDVIQQSEMVVPNRDNARKHLDIDEQTKAWSLKEVKILLLTIATVYQKIESKSVVVLTWLVPNNWKWPIASPLIQAFHRKWRLVMTRGKLWFQYYRGVKIIRIHSGFCKPLDLSFISSRFFIEKTGDDAKKVIISRGHIKLKVRRGHSFALPSKFAEGTVNCRIVELAAILENKS</sequence>
<proteinExistence type="predicted"/>
<comment type="caution">
    <text evidence="1">The sequence shown here is derived from an EMBL/GenBank/DDBJ whole genome shotgun (WGS) entry which is preliminary data.</text>
</comment>
<evidence type="ECO:0000313" key="1">
    <source>
        <dbReference type="EMBL" id="RMX54429.1"/>
    </source>
</evidence>
<name>A0A3M6ULH5_POCDA</name>
<dbReference type="EMBL" id="RCHS01001266">
    <property type="protein sequence ID" value="RMX54429.1"/>
    <property type="molecule type" value="Genomic_DNA"/>
</dbReference>
<dbReference type="AlphaFoldDB" id="A0A3M6ULH5"/>
<keyword evidence="2" id="KW-1185">Reference proteome</keyword>
<protein>
    <submittedName>
        <fullName evidence="1">Uncharacterized protein</fullName>
    </submittedName>
</protein>
<accession>A0A3M6ULH5</accession>
<organism evidence="1 2">
    <name type="scientific">Pocillopora damicornis</name>
    <name type="common">Cauliflower coral</name>
    <name type="synonym">Millepora damicornis</name>
    <dbReference type="NCBI Taxonomy" id="46731"/>
    <lineage>
        <taxon>Eukaryota</taxon>
        <taxon>Metazoa</taxon>
        <taxon>Cnidaria</taxon>
        <taxon>Anthozoa</taxon>
        <taxon>Hexacorallia</taxon>
        <taxon>Scleractinia</taxon>
        <taxon>Astrocoeniina</taxon>
        <taxon>Pocilloporidae</taxon>
        <taxon>Pocillopora</taxon>
    </lineage>
</organism>
<gene>
    <name evidence="1" type="ORF">pdam_00022208</name>
</gene>
<reference evidence="1 2" key="1">
    <citation type="journal article" date="2018" name="Sci. Rep.">
        <title>Comparative analysis of the Pocillopora damicornis genome highlights role of immune system in coral evolution.</title>
        <authorList>
            <person name="Cunning R."/>
            <person name="Bay R.A."/>
            <person name="Gillette P."/>
            <person name="Baker A.C."/>
            <person name="Traylor-Knowles N."/>
        </authorList>
    </citation>
    <scope>NUCLEOTIDE SEQUENCE [LARGE SCALE GENOMIC DNA]</scope>
    <source>
        <strain evidence="1">RSMAS</strain>
        <tissue evidence="1">Whole animal</tissue>
    </source>
</reference>